<accession>A0AAN7ZT11</accession>
<dbReference type="InterPro" id="IPR050477">
    <property type="entry name" value="GrpII_AminoAcid_Decarb"/>
</dbReference>
<evidence type="ECO:0000256" key="7">
    <source>
        <dbReference type="ARBA" id="ARBA00022898"/>
    </source>
</evidence>
<dbReference type="EC" id="4.1.2.27" evidence="14"/>
<evidence type="ECO:0000256" key="10">
    <source>
        <dbReference type="ARBA" id="ARBA00023098"/>
    </source>
</evidence>
<sequence>MRFYPKLDEWINMINDYCWFDNNYKLDVDYQQLIKIGYVYLHNLEYVYGSIIDYIQKTPWYFILRDYLFVHFCYKILINICYDVKAYGIFGSLKRCFRISLKYVFNCLLSSVFMRNKVDQEIQKTKRTIEKELIRNNDHIVDFIELPPTGMSIDLVLNELEKLDTSIPHSDWEDGRVSGAVYHGGQDLIHLQALAFEKFCVSNQLHPDVFPGLRKMESEVVSMILKMFNAPEDTGCGTTTSGGTESLLLACLSAKMYGERFRGIKEPEMVVPITAHAGFNKAAYYFGIKLRHVDLDPITYKVDLRKMERMINRNTVLLVGSVPNFPHGIGDDIVGIGNLATKYNIPLHVDCCLGSFIVAFMEKAGYGEDIEPFDFRVPGVTSISCDTHKYGFAPKGSSVIMYRNEILRMQQYYIESDWVGGLYGSPTLAGSRPGALVAGCWATMINLGESGYIESCKEIIGAARKLKGYIQDRLPALEIIGDPKFSVISFKSEKVDVYELSDRLNKRGWHLSTLQKPAALHLAVTKLTVKSIDGLCQDLTDIVYEMLSDPNHKKNISNDGTSALYGVAGSVKTTGVVDKLIVGFLDALYKLKPEEEQDLKF</sequence>
<dbReference type="Gene3D" id="3.90.1150.10">
    <property type="entry name" value="Aspartate Aminotransferase, domain 1"/>
    <property type="match status" value="1"/>
</dbReference>
<dbReference type="InterPro" id="IPR015422">
    <property type="entry name" value="PyrdxlP-dep_Trfase_small"/>
</dbReference>
<reference evidence="19" key="1">
    <citation type="submission" date="2023-07" db="EMBL/GenBank/DDBJ databases">
        <title>A draft genome of Kazachstania heterogenica Y-27499.</title>
        <authorList>
            <person name="Donic C."/>
            <person name="Kralova J.S."/>
            <person name="Fidel L."/>
            <person name="Ben-Dor S."/>
            <person name="Jung S."/>
        </authorList>
    </citation>
    <scope>NUCLEOTIDE SEQUENCE [LARGE SCALE GENOMIC DNA]</scope>
    <source>
        <strain evidence="19">Y27499</strain>
    </source>
</reference>
<dbReference type="InterPro" id="IPR002129">
    <property type="entry name" value="PyrdxlP-dep_de-COase"/>
</dbReference>
<name>A0AAN7ZT11_9SACH</name>
<proteinExistence type="inferred from homology"/>
<evidence type="ECO:0000256" key="17">
    <source>
        <dbReference type="RuleBase" id="RU000382"/>
    </source>
</evidence>
<evidence type="ECO:0000256" key="15">
    <source>
        <dbReference type="ARBA" id="ARBA00042568"/>
    </source>
</evidence>
<dbReference type="SUPFAM" id="SSF53383">
    <property type="entry name" value="PLP-dependent transferases"/>
    <property type="match status" value="1"/>
</dbReference>
<evidence type="ECO:0000256" key="6">
    <source>
        <dbReference type="ARBA" id="ARBA00022824"/>
    </source>
</evidence>
<dbReference type="Proteomes" id="UP001306508">
    <property type="component" value="Unassembled WGS sequence"/>
</dbReference>
<comment type="pathway">
    <text evidence="4">Sphingolipid metabolism.</text>
</comment>
<keyword evidence="9" id="KW-1133">Transmembrane helix</keyword>
<keyword evidence="12 17" id="KW-0456">Lyase</keyword>
<organism evidence="18 19">
    <name type="scientific">Arxiozyma heterogenica</name>
    <dbReference type="NCBI Taxonomy" id="278026"/>
    <lineage>
        <taxon>Eukaryota</taxon>
        <taxon>Fungi</taxon>
        <taxon>Dikarya</taxon>
        <taxon>Ascomycota</taxon>
        <taxon>Saccharomycotina</taxon>
        <taxon>Saccharomycetes</taxon>
        <taxon>Saccharomycetales</taxon>
        <taxon>Saccharomycetaceae</taxon>
        <taxon>Arxiozyma</taxon>
    </lineage>
</organism>
<dbReference type="Gene3D" id="6.10.140.2150">
    <property type="match status" value="1"/>
</dbReference>
<evidence type="ECO:0000313" key="18">
    <source>
        <dbReference type="EMBL" id="KAK5781379.1"/>
    </source>
</evidence>
<evidence type="ECO:0000256" key="5">
    <source>
        <dbReference type="ARBA" id="ARBA00022692"/>
    </source>
</evidence>
<keyword evidence="19" id="KW-1185">Reference proteome</keyword>
<dbReference type="GO" id="GO:0030149">
    <property type="term" value="P:sphingolipid catabolic process"/>
    <property type="evidence" value="ECO:0007669"/>
    <property type="project" value="TreeGrafter"/>
</dbReference>
<dbReference type="GO" id="GO:0005789">
    <property type="term" value="C:endoplasmic reticulum membrane"/>
    <property type="evidence" value="ECO:0007669"/>
    <property type="project" value="UniProtKB-SubCell"/>
</dbReference>
<evidence type="ECO:0000256" key="1">
    <source>
        <dbReference type="ARBA" id="ARBA00001933"/>
    </source>
</evidence>
<protein>
    <recommendedName>
        <fullName evidence="14">sphinganine-1-phosphate aldolase</fullName>
        <ecNumber evidence="14">4.1.2.27</ecNumber>
    </recommendedName>
    <alternativeName>
        <fullName evidence="15">Sphingosine-1-phosphate aldolase</fullName>
    </alternativeName>
</protein>
<evidence type="ECO:0000256" key="11">
    <source>
        <dbReference type="ARBA" id="ARBA00023136"/>
    </source>
</evidence>
<keyword evidence="8" id="KW-0746">Sphingolipid metabolism</keyword>
<dbReference type="InterPro" id="IPR015424">
    <property type="entry name" value="PyrdxlP-dep_Trfase"/>
</dbReference>
<comment type="similarity">
    <text evidence="13">Belongs to the group II decarboxylase family. Sphingosine-1-phosphate lyase subfamily.</text>
</comment>
<evidence type="ECO:0000256" key="4">
    <source>
        <dbReference type="ARBA" id="ARBA00004991"/>
    </source>
</evidence>
<comment type="pathway">
    <text evidence="3">Lipid metabolism; sphingolipid metabolism.</text>
</comment>
<keyword evidence="6" id="KW-0256">Endoplasmic reticulum</keyword>
<evidence type="ECO:0000256" key="16">
    <source>
        <dbReference type="PIRSR" id="PIRSR602129-50"/>
    </source>
</evidence>
<dbReference type="Pfam" id="PF00282">
    <property type="entry name" value="Pyridoxal_deC"/>
    <property type="match status" value="1"/>
</dbReference>
<evidence type="ECO:0000256" key="3">
    <source>
        <dbReference type="ARBA" id="ARBA00004760"/>
    </source>
</evidence>
<comment type="cofactor">
    <cofactor evidence="1 16 17">
        <name>pyridoxal 5'-phosphate</name>
        <dbReference type="ChEBI" id="CHEBI:597326"/>
    </cofactor>
</comment>
<dbReference type="FunFam" id="3.40.640.10:FF:000020">
    <property type="entry name" value="sphingosine-1-phosphate lyase 1"/>
    <property type="match status" value="1"/>
</dbReference>
<evidence type="ECO:0000256" key="2">
    <source>
        <dbReference type="ARBA" id="ARBA00004389"/>
    </source>
</evidence>
<keyword evidence="11" id="KW-0472">Membrane</keyword>
<dbReference type="GO" id="GO:0019752">
    <property type="term" value="P:carboxylic acid metabolic process"/>
    <property type="evidence" value="ECO:0007669"/>
    <property type="project" value="InterPro"/>
</dbReference>
<keyword evidence="5" id="KW-0812">Transmembrane</keyword>
<dbReference type="GO" id="GO:0030170">
    <property type="term" value="F:pyridoxal phosphate binding"/>
    <property type="evidence" value="ECO:0007669"/>
    <property type="project" value="InterPro"/>
</dbReference>
<dbReference type="GO" id="GO:0008117">
    <property type="term" value="F:sphinganine-1-phosphate aldolase activity"/>
    <property type="evidence" value="ECO:0007669"/>
    <property type="project" value="UniProtKB-EC"/>
</dbReference>
<feature type="modified residue" description="N6-(pyridoxal phosphate)lysine" evidence="16">
    <location>
        <position position="389"/>
    </location>
</feature>
<dbReference type="PANTHER" id="PTHR42735">
    <property type="match status" value="1"/>
</dbReference>
<gene>
    <name evidence="18" type="ORF">RI543_001221</name>
</gene>
<keyword evidence="7 16" id="KW-0663">Pyridoxal phosphate</keyword>
<dbReference type="PANTHER" id="PTHR42735:SF6">
    <property type="entry name" value="SPHINGOSINE-1-PHOSPHATE LYASE 1"/>
    <property type="match status" value="1"/>
</dbReference>
<evidence type="ECO:0000256" key="8">
    <source>
        <dbReference type="ARBA" id="ARBA00022919"/>
    </source>
</evidence>
<comment type="subcellular location">
    <subcellularLocation>
        <location evidence="2">Endoplasmic reticulum membrane</location>
        <topology evidence="2">Single-pass membrane protein</topology>
    </subcellularLocation>
</comment>
<dbReference type="InterPro" id="IPR015421">
    <property type="entry name" value="PyrdxlP-dep_Trfase_major"/>
</dbReference>
<dbReference type="FunFam" id="6.10.140.2150:FF:000001">
    <property type="entry name" value="Sphingosine-1-phosphate lyase 1"/>
    <property type="match status" value="1"/>
</dbReference>
<keyword evidence="10" id="KW-0443">Lipid metabolism</keyword>
<dbReference type="Gene3D" id="3.40.640.10">
    <property type="entry name" value="Type I PLP-dependent aspartate aminotransferase-like (Major domain)"/>
    <property type="match status" value="1"/>
</dbReference>
<evidence type="ECO:0000256" key="9">
    <source>
        <dbReference type="ARBA" id="ARBA00022989"/>
    </source>
</evidence>
<dbReference type="AlphaFoldDB" id="A0AAN7ZT11"/>
<evidence type="ECO:0000256" key="14">
    <source>
        <dbReference type="ARBA" id="ARBA00038965"/>
    </source>
</evidence>
<evidence type="ECO:0000313" key="19">
    <source>
        <dbReference type="Proteomes" id="UP001306508"/>
    </source>
</evidence>
<evidence type="ECO:0000256" key="12">
    <source>
        <dbReference type="ARBA" id="ARBA00023239"/>
    </source>
</evidence>
<dbReference type="EMBL" id="JAWIZZ010000036">
    <property type="protein sequence ID" value="KAK5781379.1"/>
    <property type="molecule type" value="Genomic_DNA"/>
</dbReference>
<evidence type="ECO:0000256" key="13">
    <source>
        <dbReference type="ARBA" id="ARBA00038302"/>
    </source>
</evidence>
<comment type="caution">
    <text evidence="18">The sequence shown here is derived from an EMBL/GenBank/DDBJ whole genome shotgun (WGS) entry which is preliminary data.</text>
</comment>